<dbReference type="InterPro" id="IPR019554">
    <property type="entry name" value="Soluble_ligand-bd"/>
</dbReference>
<dbReference type="Pfam" id="PF02563">
    <property type="entry name" value="Poly_export"/>
    <property type="match status" value="1"/>
</dbReference>
<accession>A0A6H1U4H8</accession>
<dbReference type="PANTHER" id="PTHR33619">
    <property type="entry name" value="POLYSACCHARIDE EXPORT PROTEIN GFCE-RELATED"/>
    <property type="match status" value="1"/>
</dbReference>
<feature type="domain" description="Polysaccharide export protein N-terminal" evidence="2">
    <location>
        <begin position="51"/>
        <end position="123"/>
    </location>
</feature>
<protein>
    <submittedName>
        <fullName evidence="4">Polysaccharide export protein</fullName>
    </submittedName>
</protein>
<evidence type="ECO:0000313" key="4">
    <source>
        <dbReference type="EMBL" id="QIZ73741.1"/>
    </source>
</evidence>
<dbReference type="PANTHER" id="PTHR33619:SF3">
    <property type="entry name" value="POLYSACCHARIDE EXPORT PROTEIN GFCE-RELATED"/>
    <property type="match status" value="1"/>
</dbReference>
<evidence type="ECO:0000259" key="3">
    <source>
        <dbReference type="Pfam" id="PF10531"/>
    </source>
</evidence>
<dbReference type="KEGG" id="oxy:HCG48_13985"/>
<evidence type="ECO:0000313" key="5">
    <source>
        <dbReference type="Proteomes" id="UP000500857"/>
    </source>
</evidence>
<dbReference type="Proteomes" id="UP000500857">
    <property type="component" value="Chromosome"/>
</dbReference>
<reference evidence="4 5" key="1">
    <citation type="submission" date="2020-04" db="EMBL/GenBank/DDBJ databases">
        <authorList>
            <person name="Basu S."/>
            <person name="Maruthanayagam V."/>
            <person name="Chakraborty S."/>
            <person name="Pramanik A."/>
            <person name="Mukherjee J."/>
            <person name="Brink B."/>
        </authorList>
    </citation>
    <scope>NUCLEOTIDE SEQUENCE [LARGE SCALE GENOMIC DNA]</scope>
    <source>
        <strain evidence="4 5">AP17</strain>
    </source>
</reference>
<sequence length="492" mass="52792">MLHYSIFLGLATAISTGSSLPVRAQLPTVEEAESFPISNPQFNADPADLSDTPYRLGGGDRIRIDIFDLPELSAEYQIPIDGRISLPLIGTLSIQGMTLDEADRTLESAYARVLKRPLVTLILLSPRPLTVRVAGEVNRPGSYTMPLTGGVGNQPGVQYPNILQAIDMAEGITLAADIRQVQLRRLQGSGQEQTISLDLWKMLQTGEAPADLTLRDGDIIFIPTAETVRREELRQLASAGFAPEANKPRAVTVIGEVKRPGSYIVIGGNTTNAQRTEGLPTVTRAIQLAGGITPDADLRRIQLRRTTKIGARQVLNIDLWELLQAGDIHQDTIVQDGDTIVIPTATEINPAEASDLAAANFAPEAIQVTVVGEVSNPGGLTLPGDTPMNQAILAAGGFNKNRAKTDTVGLIRFNPDGTVSRREVQVDFTQSINGETNPLLRENDIILVGRSGQAKFSDTVGLTVGPAGMFRGIAITILDTIQLLDVLGIINR</sequence>
<keyword evidence="5" id="KW-1185">Reference proteome</keyword>
<dbReference type="Gene3D" id="3.10.560.10">
    <property type="entry name" value="Outer membrane lipoprotein wza domain like"/>
    <property type="match status" value="3"/>
</dbReference>
<dbReference type="AlphaFoldDB" id="A0A6H1U4H8"/>
<keyword evidence="1" id="KW-0732">Signal</keyword>
<name>A0A6H1U4H8_9CYAN</name>
<feature type="domain" description="Soluble ligand binding" evidence="3">
    <location>
        <begin position="281"/>
        <end position="308"/>
    </location>
</feature>
<dbReference type="Pfam" id="PF10531">
    <property type="entry name" value="SLBB"/>
    <property type="match status" value="3"/>
</dbReference>
<dbReference type="InterPro" id="IPR003715">
    <property type="entry name" value="Poly_export_N"/>
</dbReference>
<dbReference type="InterPro" id="IPR049712">
    <property type="entry name" value="Poly_export"/>
</dbReference>
<feature type="domain" description="Soluble ligand binding" evidence="3">
    <location>
        <begin position="368"/>
        <end position="419"/>
    </location>
</feature>
<proteinExistence type="predicted"/>
<dbReference type="GO" id="GO:0015159">
    <property type="term" value="F:polysaccharide transmembrane transporter activity"/>
    <property type="evidence" value="ECO:0007669"/>
    <property type="project" value="InterPro"/>
</dbReference>
<gene>
    <name evidence="4" type="ORF">HCG48_13985</name>
</gene>
<evidence type="ECO:0000259" key="2">
    <source>
        <dbReference type="Pfam" id="PF02563"/>
    </source>
</evidence>
<organism evidence="4 5">
    <name type="scientific">Oxynema aestuarii AP17</name>
    <dbReference type="NCBI Taxonomy" id="2064643"/>
    <lineage>
        <taxon>Bacteria</taxon>
        <taxon>Bacillati</taxon>
        <taxon>Cyanobacteriota</taxon>
        <taxon>Cyanophyceae</taxon>
        <taxon>Oscillatoriophycideae</taxon>
        <taxon>Oscillatoriales</taxon>
        <taxon>Oscillatoriaceae</taxon>
        <taxon>Oxynema</taxon>
        <taxon>Oxynema aestuarii</taxon>
    </lineage>
</organism>
<evidence type="ECO:0000256" key="1">
    <source>
        <dbReference type="ARBA" id="ARBA00022729"/>
    </source>
</evidence>
<feature type="domain" description="Soluble ligand binding" evidence="3">
    <location>
        <begin position="131"/>
        <end position="147"/>
    </location>
</feature>
<dbReference type="EMBL" id="CP051167">
    <property type="protein sequence ID" value="QIZ73741.1"/>
    <property type="molecule type" value="Genomic_DNA"/>
</dbReference>
<dbReference type="Gene3D" id="3.30.1950.10">
    <property type="entry name" value="wza like domain"/>
    <property type="match status" value="1"/>
</dbReference>